<dbReference type="Gene3D" id="3.40.50.1700">
    <property type="entry name" value="Glycoside hydrolase family 3 C-terminal domain"/>
    <property type="match status" value="1"/>
</dbReference>
<dbReference type="OrthoDB" id="416222at2759"/>
<evidence type="ECO:0000256" key="13">
    <source>
        <dbReference type="ARBA" id="ARBA00023326"/>
    </source>
</evidence>
<evidence type="ECO:0000313" key="20">
    <source>
        <dbReference type="Proteomes" id="UP001302367"/>
    </source>
</evidence>
<proteinExistence type="inferred from homology"/>
<keyword evidence="9" id="KW-0136">Cellulose degradation</keyword>
<evidence type="ECO:0000256" key="15">
    <source>
        <dbReference type="SAM" id="Phobius"/>
    </source>
</evidence>
<dbReference type="AlphaFoldDB" id="A0A2G5HE77"/>
<evidence type="ECO:0000256" key="4">
    <source>
        <dbReference type="ARBA" id="ARBA00005336"/>
    </source>
</evidence>
<evidence type="ECO:0000256" key="10">
    <source>
        <dbReference type="ARBA" id="ARBA00023180"/>
    </source>
</evidence>
<keyword evidence="20" id="KW-1185">Reference proteome</keyword>
<comment type="similarity">
    <text evidence="4 14">Belongs to the glycosyl hydrolase 3 family.</text>
</comment>
<dbReference type="UniPathway" id="UPA00696"/>
<dbReference type="EMBL" id="LKMD01000107">
    <property type="protein sequence ID" value="PIA90829.1"/>
    <property type="molecule type" value="Genomic_DNA"/>
</dbReference>
<keyword evidence="6" id="KW-0964">Secreted</keyword>
<evidence type="ECO:0000256" key="3">
    <source>
        <dbReference type="ARBA" id="ARBA00004987"/>
    </source>
</evidence>
<evidence type="ECO:0000256" key="11">
    <source>
        <dbReference type="ARBA" id="ARBA00023277"/>
    </source>
</evidence>
<keyword evidence="15" id="KW-0472">Membrane</keyword>
<keyword evidence="15" id="KW-1133">Transmembrane helix</keyword>
<comment type="subcellular location">
    <subcellularLocation>
        <location evidence="2">Secreted</location>
    </subcellularLocation>
</comment>
<keyword evidence="11 14" id="KW-0119">Carbohydrate metabolism</keyword>
<evidence type="ECO:0000256" key="2">
    <source>
        <dbReference type="ARBA" id="ARBA00004613"/>
    </source>
</evidence>
<evidence type="ECO:0000259" key="16">
    <source>
        <dbReference type="SMART" id="SM01217"/>
    </source>
</evidence>
<name>A0A2G5HE77_CERBT</name>
<gene>
    <name evidence="17" type="ORF">CB0940_11200</name>
    <name evidence="18" type="ORF">RHO25_012697</name>
</gene>
<keyword evidence="15" id="KW-0812">Transmembrane</keyword>
<sequence length="839" mass="91090">MDALDEKESAITTVTPLLGQTRRKRAIIWAQKHKWISGAIIMSLLLLPLLALLALHNKPSHAKWTSEVVYPSPKGYGAGDWAAAYEKARAMVEKMSKKDMNNITIGFGNAGTGCVGVSGSAKSVEFPGLCLHDAGQGVRDTDGVNAYASGISVGASWNSTLAYERAVFLGAEFKKKGVNVALGPVVGPIGRVMTSGRNWEGFASDPFLDGVLGAETIRGMQRSVIACVKHLVGNEQETNRNPINDDDGTIPSSSSNIDDRTMHELYLWPFQDAVKAGVGSVMCSYNRINQSYGCENSKIMNGLLKGELNFQGIVVSDWAAQHSSLDSANAGLDMAMPNSDYWDDDKLANARDGFDEARLVDMATRILATWLQFGQDDPNFPPLGVGMPDDILQPHKYVDAKDPAAKRSLLRQAIEGHVLVRNVNNSLPLVKPRTLSVFGYDAIAQSHFNPGTGDWTQNREAIDLSQPQEQQIMRNQPMSDAPSKFMGTLIVGGGSGSNVPAYISSPYDALQARAYDDDTSIFYDFTSYDPRVMPESDACLVFINEYASEAWDRPGLADEESDDLVRSVASQCNNTIVTIHNAGPRLVDEWIENDNVTAVIFAHLPGQDAGRAVVSLLYGDTSPSGRLPYTVAKKVSDYGDLAGPCIDKSQDPQCDFEEGVNIDYRSFLARSVTPRFEFGFGLTYSSFEYSGLSINMNATSTADSTSTAPVYINGTTDQNSNRDDMGVGGSNSLFENVGMISATIKNTGSVTAAEVAQLYIQIPVPKDSLGSNSNTRVLRGFQKVEIAAGDEVKVEFALRRKDISYWNSVNQTWVVPSGEFEVFVGKSVLDTPLVDTFKL</sequence>
<dbReference type="InterPro" id="IPR036962">
    <property type="entry name" value="Glyco_hydro_3_N_sf"/>
</dbReference>
<evidence type="ECO:0000313" key="18">
    <source>
        <dbReference type="EMBL" id="WPB08033.1"/>
    </source>
</evidence>
<dbReference type="EMBL" id="CP134192">
    <property type="protein sequence ID" value="WPB08033.1"/>
    <property type="molecule type" value="Genomic_DNA"/>
</dbReference>
<dbReference type="InterPro" id="IPR013783">
    <property type="entry name" value="Ig-like_fold"/>
</dbReference>
<evidence type="ECO:0000313" key="17">
    <source>
        <dbReference type="EMBL" id="PIA90829.1"/>
    </source>
</evidence>
<dbReference type="Gene3D" id="3.20.20.300">
    <property type="entry name" value="Glycoside hydrolase, family 3, N-terminal domain"/>
    <property type="match status" value="1"/>
</dbReference>
<reference evidence="17 19" key="1">
    <citation type="submission" date="2015-10" db="EMBL/GenBank/DDBJ databases">
        <title>The cercosporin biosynthetic gene cluster was horizontally transferred to several fungal lineages and shown to be expanded in Cercospora beticola based on microsynteny with recipient genomes.</title>
        <authorList>
            <person name="De Jonge R."/>
            <person name="Ebert M.K."/>
            <person name="Suttle J.C."/>
            <person name="Jurick Ii W.M."/>
            <person name="Secor G.A."/>
            <person name="Thomma B.P."/>
            <person name="Van De Peer Y."/>
            <person name="Bolton M.D."/>
        </authorList>
    </citation>
    <scope>NUCLEOTIDE SEQUENCE [LARGE SCALE GENOMIC DNA]</scope>
    <source>
        <strain evidence="17 19">09-40</strain>
    </source>
</reference>
<dbReference type="EC" id="3.2.1.21" evidence="5 14"/>
<protein>
    <recommendedName>
        <fullName evidence="5 14">beta-glucosidase</fullName>
        <ecNumber evidence="5 14">3.2.1.21</ecNumber>
    </recommendedName>
</protein>
<dbReference type="InterPro" id="IPR036881">
    <property type="entry name" value="Glyco_hydro_3_C_sf"/>
</dbReference>
<dbReference type="InterPro" id="IPR050288">
    <property type="entry name" value="Cellulose_deg_GH3"/>
</dbReference>
<dbReference type="Pfam" id="PF01915">
    <property type="entry name" value="Glyco_hydro_3_C"/>
    <property type="match status" value="1"/>
</dbReference>
<dbReference type="InterPro" id="IPR026891">
    <property type="entry name" value="Fn3-like"/>
</dbReference>
<organism evidence="17 19">
    <name type="scientific">Cercospora beticola</name>
    <name type="common">Sugarbeet leaf spot fungus</name>
    <dbReference type="NCBI Taxonomy" id="122368"/>
    <lineage>
        <taxon>Eukaryota</taxon>
        <taxon>Fungi</taxon>
        <taxon>Dikarya</taxon>
        <taxon>Ascomycota</taxon>
        <taxon>Pezizomycotina</taxon>
        <taxon>Dothideomycetes</taxon>
        <taxon>Dothideomycetidae</taxon>
        <taxon>Mycosphaerellales</taxon>
        <taxon>Mycosphaerellaceae</taxon>
        <taxon>Cercospora</taxon>
    </lineage>
</organism>
<evidence type="ECO:0000256" key="5">
    <source>
        <dbReference type="ARBA" id="ARBA00012744"/>
    </source>
</evidence>
<evidence type="ECO:0000256" key="1">
    <source>
        <dbReference type="ARBA" id="ARBA00000448"/>
    </source>
</evidence>
<evidence type="ECO:0000256" key="8">
    <source>
        <dbReference type="ARBA" id="ARBA00022801"/>
    </source>
</evidence>
<accession>A0A2G5HE77</accession>
<dbReference type="Pfam" id="PF14310">
    <property type="entry name" value="Fn3-like"/>
    <property type="match status" value="1"/>
</dbReference>
<dbReference type="Pfam" id="PF00933">
    <property type="entry name" value="Glyco_hydro_3"/>
    <property type="match status" value="1"/>
</dbReference>
<keyword evidence="10" id="KW-0325">Glycoprotein</keyword>
<comment type="pathway">
    <text evidence="3 14">Glycan metabolism; cellulose degradation.</text>
</comment>
<evidence type="ECO:0000256" key="14">
    <source>
        <dbReference type="RuleBase" id="RU361161"/>
    </source>
</evidence>
<dbReference type="GO" id="GO:0008422">
    <property type="term" value="F:beta-glucosidase activity"/>
    <property type="evidence" value="ECO:0007669"/>
    <property type="project" value="UniProtKB-EC"/>
</dbReference>
<evidence type="ECO:0000256" key="6">
    <source>
        <dbReference type="ARBA" id="ARBA00022525"/>
    </source>
</evidence>
<dbReference type="Gene3D" id="2.60.40.10">
    <property type="entry name" value="Immunoglobulins"/>
    <property type="match status" value="1"/>
</dbReference>
<dbReference type="FunFam" id="3.20.20.300:FF:000002">
    <property type="entry name" value="Probable beta-glucosidase"/>
    <property type="match status" value="1"/>
</dbReference>
<dbReference type="SUPFAM" id="SSF52279">
    <property type="entry name" value="Beta-D-glucan exohydrolase, C-terminal domain"/>
    <property type="match status" value="1"/>
</dbReference>
<dbReference type="InterPro" id="IPR001764">
    <property type="entry name" value="Glyco_hydro_3_N"/>
</dbReference>
<dbReference type="Proteomes" id="UP001302367">
    <property type="component" value="Chromosome 9"/>
</dbReference>
<keyword evidence="13 14" id="KW-0624">Polysaccharide degradation</keyword>
<dbReference type="InterPro" id="IPR019800">
    <property type="entry name" value="Glyco_hydro_3_AS"/>
</dbReference>
<comment type="catalytic activity">
    <reaction evidence="1 14">
        <text>Hydrolysis of terminal, non-reducing beta-D-glucosyl residues with release of beta-D-glucose.</text>
        <dbReference type="EC" id="3.2.1.21"/>
    </reaction>
</comment>
<dbReference type="PANTHER" id="PTHR42715:SF5">
    <property type="entry name" value="BETA-GLUCOSIDASE M-RELATED"/>
    <property type="match status" value="1"/>
</dbReference>
<dbReference type="Proteomes" id="UP000230605">
    <property type="component" value="Chromosome 9"/>
</dbReference>
<keyword evidence="8 14" id="KW-0378">Hydrolase</keyword>
<dbReference type="SUPFAM" id="SSF51445">
    <property type="entry name" value="(Trans)glycosidases"/>
    <property type="match status" value="1"/>
</dbReference>
<dbReference type="GO" id="GO:0030245">
    <property type="term" value="P:cellulose catabolic process"/>
    <property type="evidence" value="ECO:0007669"/>
    <property type="project" value="UniProtKB-UniPathway"/>
</dbReference>
<evidence type="ECO:0000256" key="9">
    <source>
        <dbReference type="ARBA" id="ARBA00023001"/>
    </source>
</evidence>
<evidence type="ECO:0000256" key="7">
    <source>
        <dbReference type="ARBA" id="ARBA00022729"/>
    </source>
</evidence>
<dbReference type="SMART" id="SM01217">
    <property type="entry name" value="Fn3_like"/>
    <property type="match status" value="1"/>
</dbReference>
<dbReference type="InterPro" id="IPR002772">
    <property type="entry name" value="Glyco_hydro_3_C"/>
</dbReference>
<feature type="transmembrane region" description="Helical" evidence="15">
    <location>
        <begin position="35"/>
        <end position="55"/>
    </location>
</feature>
<dbReference type="InterPro" id="IPR017853">
    <property type="entry name" value="GH"/>
</dbReference>
<evidence type="ECO:0000256" key="12">
    <source>
        <dbReference type="ARBA" id="ARBA00023295"/>
    </source>
</evidence>
<dbReference type="PROSITE" id="PS00775">
    <property type="entry name" value="GLYCOSYL_HYDROL_F3"/>
    <property type="match status" value="1"/>
</dbReference>
<feature type="domain" description="Fibronectin type III-like" evidence="16">
    <location>
        <begin position="754"/>
        <end position="828"/>
    </location>
</feature>
<dbReference type="PANTHER" id="PTHR42715">
    <property type="entry name" value="BETA-GLUCOSIDASE"/>
    <property type="match status" value="1"/>
</dbReference>
<evidence type="ECO:0000313" key="19">
    <source>
        <dbReference type="Proteomes" id="UP000230605"/>
    </source>
</evidence>
<dbReference type="GO" id="GO:0005576">
    <property type="term" value="C:extracellular region"/>
    <property type="evidence" value="ECO:0007669"/>
    <property type="project" value="UniProtKB-SubCell"/>
</dbReference>
<keyword evidence="7" id="KW-0732">Signal</keyword>
<reference evidence="18 20" key="2">
    <citation type="submission" date="2023-09" db="EMBL/GenBank/DDBJ databases">
        <title>Complete-Gapless Cercospora beticola genome.</title>
        <authorList>
            <person name="Wyatt N.A."/>
            <person name="Spanner R.E."/>
            <person name="Bolton M.D."/>
        </authorList>
    </citation>
    <scope>NUCLEOTIDE SEQUENCE [LARGE SCALE GENOMIC DNA]</scope>
    <source>
        <strain evidence="18">Cb09-40</strain>
    </source>
</reference>
<keyword evidence="12 14" id="KW-0326">Glycosidase</keyword>
<dbReference type="PRINTS" id="PR00133">
    <property type="entry name" value="GLHYDRLASE3"/>
</dbReference>